<reference evidence="2 3" key="1">
    <citation type="submission" date="2019-09" db="EMBL/GenBank/DDBJ databases">
        <title>Bifidobacterium canis sp. nov., isolated from the digestive tract of German Shepherd dog puppy.</title>
        <authorList>
            <person name="Bunesova V."/>
        </authorList>
    </citation>
    <scope>NUCLEOTIDE SEQUENCE [LARGE SCALE GENOMIC DNA]</scope>
    <source>
        <strain evidence="2 3">GSD1FS</strain>
    </source>
</reference>
<sequence>MMIAQNIIMTVLNVIVLIALLVFGIFAVYNNKPNFELTPAHLYDQQMGQKYGIWVFICVIVSWLVTLPGLFGPLSNTWNQILWWIELVFNIATIVFCVLASFYFSRLNTRPHD</sequence>
<feature type="transmembrane region" description="Helical" evidence="1">
    <location>
        <begin position="83"/>
        <end position="104"/>
    </location>
</feature>
<organism evidence="2 3">
    <name type="scientific">Bifidobacterium canis</name>
    <dbReference type="NCBI Taxonomy" id="2610880"/>
    <lineage>
        <taxon>Bacteria</taxon>
        <taxon>Bacillati</taxon>
        <taxon>Actinomycetota</taxon>
        <taxon>Actinomycetes</taxon>
        <taxon>Bifidobacteriales</taxon>
        <taxon>Bifidobacteriaceae</taxon>
        <taxon>Bifidobacterium</taxon>
    </lineage>
</organism>
<keyword evidence="1" id="KW-0812">Transmembrane</keyword>
<evidence type="ECO:0000313" key="2">
    <source>
        <dbReference type="EMBL" id="MUH59334.1"/>
    </source>
</evidence>
<name>A0A7K1J3W9_9BIFI</name>
<keyword evidence="1" id="KW-0472">Membrane</keyword>
<dbReference type="RefSeq" id="WP_246165743.1">
    <property type="nucleotide sequence ID" value="NZ_WNLP01000002.1"/>
</dbReference>
<feature type="transmembrane region" description="Helical" evidence="1">
    <location>
        <begin position="51"/>
        <end position="71"/>
    </location>
</feature>
<gene>
    <name evidence="2" type="ORF">GSD1FS_0655</name>
</gene>
<evidence type="ECO:0000256" key="1">
    <source>
        <dbReference type="SAM" id="Phobius"/>
    </source>
</evidence>
<evidence type="ECO:0000313" key="3">
    <source>
        <dbReference type="Proteomes" id="UP000487882"/>
    </source>
</evidence>
<dbReference type="AlphaFoldDB" id="A0A7K1J3W9"/>
<proteinExistence type="predicted"/>
<dbReference type="Proteomes" id="UP000487882">
    <property type="component" value="Unassembled WGS sequence"/>
</dbReference>
<comment type="caution">
    <text evidence="2">The sequence shown here is derived from an EMBL/GenBank/DDBJ whole genome shotgun (WGS) entry which is preliminary data.</text>
</comment>
<feature type="transmembrane region" description="Helical" evidence="1">
    <location>
        <begin position="6"/>
        <end position="30"/>
    </location>
</feature>
<protein>
    <submittedName>
        <fullName evidence="2">Uncharacterized protein</fullName>
    </submittedName>
</protein>
<keyword evidence="1" id="KW-1133">Transmembrane helix</keyword>
<dbReference type="EMBL" id="WNLP01000002">
    <property type="protein sequence ID" value="MUH59334.1"/>
    <property type="molecule type" value="Genomic_DNA"/>
</dbReference>
<keyword evidence="3" id="KW-1185">Reference proteome</keyword>
<accession>A0A7K1J3W9</accession>